<accession>A0AAV4S810</accession>
<sequence length="86" mass="10246">MVRLLTQKRNSGALKSTQRKRALRPTPCPTSNPKDHPNQKFVKRIRKWVHVHRRSKVRLLQKHGLIKDQPPPLHILQQNIPNRLWK</sequence>
<feature type="compositionally biased region" description="Polar residues" evidence="1">
    <location>
        <begin position="7"/>
        <end position="16"/>
    </location>
</feature>
<dbReference type="AlphaFoldDB" id="A0AAV4S810"/>
<evidence type="ECO:0000313" key="2">
    <source>
        <dbReference type="EMBL" id="GIY29211.1"/>
    </source>
</evidence>
<dbReference type="EMBL" id="BPLR01009036">
    <property type="protein sequence ID" value="GIY29211.1"/>
    <property type="molecule type" value="Genomic_DNA"/>
</dbReference>
<protein>
    <submittedName>
        <fullName evidence="2">Uncharacterized protein</fullName>
    </submittedName>
</protein>
<proteinExistence type="predicted"/>
<dbReference type="Proteomes" id="UP001054945">
    <property type="component" value="Unassembled WGS sequence"/>
</dbReference>
<evidence type="ECO:0000313" key="3">
    <source>
        <dbReference type="Proteomes" id="UP001054945"/>
    </source>
</evidence>
<name>A0AAV4S810_CAEEX</name>
<organism evidence="2 3">
    <name type="scientific">Caerostris extrusa</name>
    <name type="common">Bark spider</name>
    <name type="synonym">Caerostris bankana</name>
    <dbReference type="NCBI Taxonomy" id="172846"/>
    <lineage>
        <taxon>Eukaryota</taxon>
        <taxon>Metazoa</taxon>
        <taxon>Ecdysozoa</taxon>
        <taxon>Arthropoda</taxon>
        <taxon>Chelicerata</taxon>
        <taxon>Arachnida</taxon>
        <taxon>Araneae</taxon>
        <taxon>Araneomorphae</taxon>
        <taxon>Entelegynae</taxon>
        <taxon>Araneoidea</taxon>
        <taxon>Araneidae</taxon>
        <taxon>Caerostris</taxon>
    </lineage>
</organism>
<keyword evidence="3" id="KW-1185">Reference proteome</keyword>
<evidence type="ECO:0000256" key="1">
    <source>
        <dbReference type="SAM" id="MobiDB-lite"/>
    </source>
</evidence>
<gene>
    <name evidence="2" type="ORF">CEXT_661151</name>
</gene>
<reference evidence="2 3" key="1">
    <citation type="submission" date="2021-06" db="EMBL/GenBank/DDBJ databases">
        <title>Caerostris extrusa draft genome.</title>
        <authorList>
            <person name="Kono N."/>
            <person name="Arakawa K."/>
        </authorList>
    </citation>
    <scope>NUCLEOTIDE SEQUENCE [LARGE SCALE GENOMIC DNA]</scope>
</reference>
<feature type="region of interest" description="Disordered" evidence="1">
    <location>
        <begin position="1"/>
        <end position="38"/>
    </location>
</feature>
<comment type="caution">
    <text evidence="2">The sequence shown here is derived from an EMBL/GenBank/DDBJ whole genome shotgun (WGS) entry which is preliminary data.</text>
</comment>